<name>B1WRT9_CROS5</name>
<keyword evidence="2" id="KW-1185">Reference proteome</keyword>
<dbReference type="EMBL" id="CP000806">
    <property type="protein sequence ID" value="ACB53530.1"/>
    <property type="molecule type" value="Genomic_DNA"/>
</dbReference>
<evidence type="ECO:0000313" key="2">
    <source>
        <dbReference type="Proteomes" id="UP000001203"/>
    </source>
</evidence>
<evidence type="ECO:0000313" key="1">
    <source>
        <dbReference type="EMBL" id="ACB53530.1"/>
    </source>
</evidence>
<dbReference type="KEGG" id="cyt:cce_4182"/>
<dbReference type="HOGENOM" id="CLU_3389009_0_0_3"/>
<organism evidence="1 2">
    <name type="scientific">Crocosphaera subtropica (strain ATCC 51142 / BH68)</name>
    <name type="common">Cyanothece sp. (strain ATCC 51142)</name>
    <dbReference type="NCBI Taxonomy" id="43989"/>
    <lineage>
        <taxon>Bacteria</taxon>
        <taxon>Bacillati</taxon>
        <taxon>Cyanobacteriota</taxon>
        <taxon>Cyanophyceae</taxon>
        <taxon>Oscillatoriophycideae</taxon>
        <taxon>Chroococcales</taxon>
        <taxon>Aphanothecaceae</taxon>
        <taxon>Crocosphaera</taxon>
        <taxon>Crocosphaera subtropica</taxon>
    </lineage>
</organism>
<accession>B1WRT9</accession>
<dbReference type="Proteomes" id="UP000001203">
    <property type="component" value="Chromosome circular"/>
</dbReference>
<gene>
    <name evidence="1" type="ordered locus">cce_4182</name>
</gene>
<dbReference type="AlphaFoldDB" id="B1WRT9"/>
<proteinExistence type="predicted"/>
<protein>
    <submittedName>
        <fullName evidence="1">Uncharacterized protein</fullName>
    </submittedName>
</protein>
<reference evidence="1 2" key="1">
    <citation type="journal article" date="2008" name="Proc. Natl. Acad. Sci. U.S.A.">
        <title>The genome of Cyanothece 51142, a unicellular diazotrophic cyanobacterium important in the marine nitrogen cycle.</title>
        <authorList>
            <person name="Welsh E.A."/>
            <person name="Liberton M."/>
            <person name="Stoeckel J."/>
            <person name="Loh T."/>
            <person name="Elvitigala T."/>
            <person name="Wang C."/>
            <person name="Wollam A."/>
            <person name="Fulton R.S."/>
            <person name="Clifton S.W."/>
            <person name="Jacobs J.M."/>
            <person name="Aurora R."/>
            <person name="Ghosh B.K."/>
            <person name="Sherman L.A."/>
            <person name="Smith R.D."/>
            <person name="Wilson R.K."/>
            <person name="Pakrasi H.B."/>
        </authorList>
    </citation>
    <scope>NUCLEOTIDE SEQUENCE [LARGE SCALE GENOMIC DNA]</scope>
    <source>
        <strain evidence="2">ATCC 51142 / BH68</strain>
    </source>
</reference>
<dbReference type="STRING" id="43989.cce_4182"/>
<sequence>MPYFTKGDKEAIGYALVGLASLYKIIGEKTPF</sequence>